<dbReference type="Proteomes" id="UP000539538">
    <property type="component" value="Unassembled WGS sequence"/>
</dbReference>
<keyword evidence="2" id="KW-1185">Reference proteome</keyword>
<sequence>MSEHNKLRIEQGGTAIMTKKPSFNTPILALLSVMAITGCQSTTGGASSAKIEAGWLQHDVAMRQADQMRVRNRLPVSIQCKVDGGTSSDPSRAVRVKWVSTEKAIRWTWAVGDDRDIAKANTIAAANGLKIASKYRAIDARTKLSSVCAIWHGKPGN</sequence>
<organism evidence="1 2">
    <name type="scientific">Aminobacter niigataensis</name>
    <dbReference type="NCBI Taxonomy" id="83265"/>
    <lineage>
        <taxon>Bacteria</taxon>
        <taxon>Pseudomonadati</taxon>
        <taxon>Pseudomonadota</taxon>
        <taxon>Alphaproteobacteria</taxon>
        <taxon>Hyphomicrobiales</taxon>
        <taxon>Phyllobacteriaceae</taxon>
        <taxon>Aminobacter</taxon>
    </lineage>
</organism>
<evidence type="ECO:0008006" key="3">
    <source>
        <dbReference type="Google" id="ProtNLM"/>
    </source>
</evidence>
<dbReference type="RefSeq" id="WP_183260253.1">
    <property type="nucleotide sequence ID" value="NZ_BAAAVZ010000008.1"/>
</dbReference>
<accession>A0ABR6KVT0</accession>
<name>A0ABR6KVT0_9HYPH</name>
<protein>
    <recommendedName>
        <fullName evidence="3">Ig-like domain-containing protein</fullName>
    </recommendedName>
</protein>
<reference evidence="1 2" key="1">
    <citation type="submission" date="2020-08" db="EMBL/GenBank/DDBJ databases">
        <title>Genomic Encyclopedia of Type Strains, Phase IV (KMG-IV): sequencing the most valuable type-strain genomes for metagenomic binning, comparative biology and taxonomic classification.</title>
        <authorList>
            <person name="Goeker M."/>
        </authorList>
    </citation>
    <scope>NUCLEOTIDE SEQUENCE [LARGE SCALE GENOMIC DNA]</scope>
    <source>
        <strain evidence="1 2">DSM 7050</strain>
    </source>
</reference>
<comment type="caution">
    <text evidence="1">The sequence shown here is derived from an EMBL/GenBank/DDBJ whole genome shotgun (WGS) entry which is preliminary data.</text>
</comment>
<evidence type="ECO:0000313" key="2">
    <source>
        <dbReference type="Proteomes" id="UP000539538"/>
    </source>
</evidence>
<proteinExistence type="predicted"/>
<dbReference type="EMBL" id="JACHOT010000001">
    <property type="protein sequence ID" value="MBB4648622.1"/>
    <property type="molecule type" value="Genomic_DNA"/>
</dbReference>
<evidence type="ECO:0000313" key="1">
    <source>
        <dbReference type="EMBL" id="MBB4648622.1"/>
    </source>
</evidence>
<gene>
    <name evidence="1" type="ORF">GGQ99_000344</name>
</gene>